<evidence type="ECO:0000313" key="2">
    <source>
        <dbReference type="Proteomes" id="UP000679341"/>
    </source>
</evidence>
<dbReference type="EMBL" id="CP073695">
    <property type="protein sequence ID" value="QUO49226.1"/>
    <property type="molecule type" value="Genomic_DNA"/>
</dbReference>
<sequence length="64" mass="6837">MLAAIYKRATGALEVFAADRLAAIYKRATGALEVFAADLLAAIYKRAAGALERPSSVRQSLIKI</sequence>
<name>A0A8T8LQE3_9EURY</name>
<dbReference type="AlphaFoldDB" id="A0A8T8LQE3"/>
<evidence type="ECO:0000313" key="1">
    <source>
        <dbReference type="EMBL" id="QUO49226.1"/>
    </source>
</evidence>
<proteinExistence type="predicted"/>
<gene>
    <name evidence="1" type="ORF">J7656_10470</name>
</gene>
<dbReference type="KEGG" id="hss:J7656_10470"/>
<keyword evidence="2" id="KW-1185">Reference proteome</keyword>
<dbReference type="Proteomes" id="UP000679341">
    <property type="component" value="Chromosome"/>
</dbReference>
<accession>A0A8T8LQE3</accession>
<dbReference type="OrthoDB" id="332925at2157"/>
<organism evidence="1 2">
    <name type="scientific">Halorubrum ruber</name>
    <dbReference type="NCBI Taxonomy" id="2982524"/>
    <lineage>
        <taxon>Archaea</taxon>
        <taxon>Methanobacteriati</taxon>
        <taxon>Methanobacteriota</taxon>
        <taxon>Stenosarchaea group</taxon>
        <taxon>Halobacteria</taxon>
        <taxon>Halobacteriales</taxon>
        <taxon>Haloferacaceae</taxon>
        <taxon>Halorubrum</taxon>
    </lineage>
</organism>
<reference evidence="1 2" key="1">
    <citation type="submission" date="2021-03" db="EMBL/GenBank/DDBJ databases">
        <title>Halorubrum sodomense MBLA0099, Whole genome shotgun sequencing.</title>
        <authorList>
            <person name="Seo M.-J."/>
            <person name="Cho E.-S."/>
            <person name="Hwang C.Y."/>
        </authorList>
    </citation>
    <scope>NUCLEOTIDE SEQUENCE [LARGE SCALE GENOMIC DNA]</scope>
    <source>
        <strain evidence="1 2">MBLA0099</strain>
    </source>
</reference>
<protein>
    <submittedName>
        <fullName evidence="1">Uncharacterized protein</fullName>
    </submittedName>
</protein>